<dbReference type="EMBL" id="JANIPJ010000027">
    <property type="protein sequence ID" value="MCR2807423.1"/>
    <property type="molecule type" value="Genomic_DNA"/>
</dbReference>
<comment type="caution">
    <text evidence="1">The sequence shown here is derived from an EMBL/GenBank/DDBJ whole genome shotgun (WGS) entry which is preliminary data.</text>
</comment>
<proteinExistence type="predicted"/>
<accession>A0A9X2MWZ0</accession>
<dbReference type="AlphaFoldDB" id="A0A9X2MWZ0"/>
<protein>
    <submittedName>
        <fullName evidence="1">Uncharacterized protein</fullName>
    </submittedName>
</protein>
<gene>
    <name evidence="1" type="ORF">NQZ67_26400</name>
</gene>
<keyword evidence="2" id="KW-1185">Reference proteome</keyword>
<reference evidence="1" key="1">
    <citation type="submission" date="2022-08" db="EMBL/GenBank/DDBJ databases">
        <title>The genomic sequence of strain Paenibacillus sp. SCIV0701.</title>
        <authorList>
            <person name="Zhao H."/>
        </authorList>
    </citation>
    <scope>NUCLEOTIDE SEQUENCE</scope>
    <source>
        <strain evidence="1">SCIV0701</strain>
    </source>
</reference>
<sequence>MGLFGNRWVVMRSESGARADEIDRLYALFKEQGLKAKVEFDGGTVKRVKVHKNDVERAKELIDVFDKER</sequence>
<dbReference type="Proteomes" id="UP001141950">
    <property type="component" value="Unassembled WGS sequence"/>
</dbReference>
<evidence type="ECO:0000313" key="2">
    <source>
        <dbReference type="Proteomes" id="UP001141950"/>
    </source>
</evidence>
<name>A0A9X2MWZ0_9BACL</name>
<organism evidence="1 2">
    <name type="scientific">Paenibacillus soyae</name>
    <dbReference type="NCBI Taxonomy" id="2969249"/>
    <lineage>
        <taxon>Bacteria</taxon>
        <taxon>Bacillati</taxon>
        <taxon>Bacillota</taxon>
        <taxon>Bacilli</taxon>
        <taxon>Bacillales</taxon>
        <taxon>Paenibacillaceae</taxon>
        <taxon>Paenibacillus</taxon>
    </lineage>
</organism>
<evidence type="ECO:0000313" key="1">
    <source>
        <dbReference type="EMBL" id="MCR2807423.1"/>
    </source>
</evidence>
<dbReference type="RefSeq" id="WP_257451885.1">
    <property type="nucleotide sequence ID" value="NZ_JANIPJ010000027.1"/>
</dbReference>